<reference evidence="12" key="2">
    <citation type="journal article" date="2022" name="Elife">
        <title>Obligate sexual reproduction of a homothallic fungus closely related to the Cryptococcus pathogenic species complex.</title>
        <authorList>
            <person name="Passer A.R."/>
            <person name="Clancey S.A."/>
            <person name="Shea T."/>
            <person name="David-Palma M."/>
            <person name="Averette A.F."/>
            <person name="Boekhout T."/>
            <person name="Porcel B.M."/>
            <person name="Nowrousian M."/>
            <person name="Cuomo C.A."/>
            <person name="Sun S."/>
            <person name="Heitman J."/>
            <person name="Coelho M.A."/>
        </authorList>
    </citation>
    <scope>NUCLEOTIDE SEQUENCE</scope>
    <source>
        <strain evidence="12">CBS 7841</strain>
    </source>
</reference>
<dbReference type="HAMAP" id="MF_00147_B">
    <property type="entry name" value="TIM_B"/>
    <property type="match status" value="1"/>
</dbReference>
<dbReference type="InterPro" id="IPR035990">
    <property type="entry name" value="TIM_sf"/>
</dbReference>
<dbReference type="CDD" id="cd00311">
    <property type="entry name" value="TIM"/>
    <property type="match status" value="1"/>
</dbReference>
<dbReference type="GO" id="GO:0006094">
    <property type="term" value="P:gluconeogenesis"/>
    <property type="evidence" value="ECO:0007669"/>
    <property type="project" value="UniProtKB-KW"/>
</dbReference>
<proteinExistence type="inferred from homology"/>
<dbReference type="PROSITE" id="PS00171">
    <property type="entry name" value="TIM_1"/>
    <property type="match status" value="1"/>
</dbReference>
<comment type="pathway">
    <text evidence="3 11">Carbohydrate biosynthesis; gluconeogenesis.</text>
</comment>
<dbReference type="FunFam" id="3.20.20.70:FF:000025">
    <property type="entry name" value="Triosephosphate isomerase"/>
    <property type="match status" value="1"/>
</dbReference>
<reference evidence="12" key="3">
    <citation type="submission" date="2024-01" db="EMBL/GenBank/DDBJ databases">
        <authorList>
            <person name="Coelho M.A."/>
            <person name="David-Palma M."/>
            <person name="Shea T."/>
            <person name="Sun S."/>
            <person name="Cuomo C.A."/>
            <person name="Heitman J."/>
        </authorList>
    </citation>
    <scope>NUCLEOTIDE SEQUENCE</scope>
    <source>
        <strain evidence="12">CBS 7841</strain>
    </source>
</reference>
<dbReference type="SUPFAM" id="SSF51351">
    <property type="entry name" value="Triosephosphate isomerase (TIM)"/>
    <property type="match status" value="1"/>
</dbReference>
<dbReference type="Pfam" id="PF00121">
    <property type="entry name" value="TIM"/>
    <property type="match status" value="1"/>
</dbReference>
<dbReference type="GeneID" id="91089609"/>
<dbReference type="GO" id="GO:0004807">
    <property type="term" value="F:triose-phosphate isomerase activity"/>
    <property type="evidence" value="ECO:0007669"/>
    <property type="project" value="UniProtKB-EC"/>
</dbReference>
<dbReference type="GO" id="GO:0006096">
    <property type="term" value="P:glycolytic process"/>
    <property type="evidence" value="ECO:0007669"/>
    <property type="project" value="UniProtKB-KW"/>
</dbReference>
<dbReference type="EC" id="5.3.1.1" evidence="6 11"/>
<protein>
    <recommendedName>
        <fullName evidence="7 11">Triosephosphate isomerase</fullName>
        <ecNumber evidence="6 11">5.3.1.1</ecNumber>
    </recommendedName>
</protein>
<keyword evidence="13" id="KW-1185">Reference proteome</keyword>
<sequence length="251" mass="26625">MASRKFFVGGNFKMNGSLESIEKIVQGINAAKLDGSSEIVVAPPALYLLKVQSALQAPAQVSAQNAYNVASGAFTGEIAPQQLKDAGIHWVILGHSERRSLFGDTDKLVAEKVKAAIDAGLSVIACIGESLEERESGKTKAVVERQLEAIAAAITADAWKDIVIAYEPVWAIGTGKVATVDQAQEVHNDIRKWLSARVSPEAAQLTRIIYGGSVNGKNCVELAKAKDIDGFLVGGASLKPEFIDICKAHKG</sequence>
<dbReference type="RefSeq" id="XP_066070864.1">
    <property type="nucleotide sequence ID" value="XM_066214767.1"/>
</dbReference>
<evidence type="ECO:0000256" key="9">
    <source>
        <dbReference type="ARBA" id="ARBA00023152"/>
    </source>
</evidence>
<dbReference type="InterPro" id="IPR022896">
    <property type="entry name" value="TrioseP_Isoase_bac/euk"/>
</dbReference>
<dbReference type="GO" id="GO:0005829">
    <property type="term" value="C:cytosol"/>
    <property type="evidence" value="ECO:0007669"/>
    <property type="project" value="TreeGrafter"/>
</dbReference>
<comment type="similarity">
    <text evidence="4 11">Belongs to the triosephosphate isomerase family.</text>
</comment>
<keyword evidence="10 11" id="KW-0413">Isomerase</keyword>
<dbReference type="InterPro" id="IPR020861">
    <property type="entry name" value="Triosephosphate_isomerase_AS"/>
</dbReference>
<dbReference type="PROSITE" id="PS51440">
    <property type="entry name" value="TIM_2"/>
    <property type="match status" value="1"/>
</dbReference>
<evidence type="ECO:0000256" key="11">
    <source>
        <dbReference type="RuleBase" id="RU363013"/>
    </source>
</evidence>
<comment type="catalytic activity">
    <reaction evidence="1 11">
        <text>D-glyceraldehyde 3-phosphate = dihydroxyacetone phosphate</text>
        <dbReference type="Rhea" id="RHEA:18585"/>
        <dbReference type="ChEBI" id="CHEBI:57642"/>
        <dbReference type="ChEBI" id="CHEBI:59776"/>
        <dbReference type="EC" id="5.3.1.1"/>
    </reaction>
</comment>
<dbReference type="InterPro" id="IPR000652">
    <property type="entry name" value="Triosephosphate_isomerase"/>
</dbReference>
<evidence type="ECO:0000256" key="7">
    <source>
        <dbReference type="ARBA" id="ARBA00019397"/>
    </source>
</evidence>
<evidence type="ECO:0000313" key="13">
    <source>
        <dbReference type="Proteomes" id="UP000094043"/>
    </source>
</evidence>
<dbReference type="KEGG" id="cdep:91089609"/>
<dbReference type="GO" id="GO:0019563">
    <property type="term" value="P:glycerol catabolic process"/>
    <property type="evidence" value="ECO:0007669"/>
    <property type="project" value="TreeGrafter"/>
</dbReference>
<comment type="subunit">
    <text evidence="5">Homodimer.</text>
</comment>
<reference evidence="12" key="1">
    <citation type="submission" date="2016-06" db="EMBL/GenBank/DDBJ databases">
        <authorList>
            <person name="Cuomo C."/>
            <person name="Litvintseva A."/>
            <person name="Heitman J."/>
            <person name="Chen Y."/>
            <person name="Sun S."/>
            <person name="Springer D."/>
            <person name="Dromer F."/>
            <person name="Young S."/>
            <person name="Zeng Q."/>
            <person name="Chapman S."/>
            <person name="Gujja S."/>
            <person name="Saif S."/>
            <person name="Birren B."/>
        </authorList>
    </citation>
    <scope>NUCLEOTIDE SEQUENCE</scope>
    <source>
        <strain evidence="12">CBS 7841</strain>
    </source>
</reference>
<organism evidence="12 13">
    <name type="scientific">Cryptococcus depauperatus CBS 7841</name>
    <dbReference type="NCBI Taxonomy" id="1295531"/>
    <lineage>
        <taxon>Eukaryota</taxon>
        <taxon>Fungi</taxon>
        <taxon>Dikarya</taxon>
        <taxon>Basidiomycota</taxon>
        <taxon>Agaricomycotina</taxon>
        <taxon>Tremellomycetes</taxon>
        <taxon>Tremellales</taxon>
        <taxon>Cryptococcaceae</taxon>
        <taxon>Cryptococcus</taxon>
    </lineage>
</organism>
<evidence type="ECO:0000256" key="10">
    <source>
        <dbReference type="ARBA" id="ARBA00023235"/>
    </source>
</evidence>
<dbReference type="AlphaFoldDB" id="A0AAJ8JXD3"/>
<evidence type="ECO:0000256" key="5">
    <source>
        <dbReference type="ARBA" id="ARBA00011738"/>
    </source>
</evidence>
<evidence type="ECO:0000313" key="12">
    <source>
        <dbReference type="EMBL" id="WVN90164.1"/>
    </source>
</evidence>
<evidence type="ECO:0000256" key="8">
    <source>
        <dbReference type="ARBA" id="ARBA00022432"/>
    </source>
</evidence>
<evidence type="ECO:0000256" key="2">
    <source>
        <dbReference type="ARBA" id="ARBA00004680"/>
    </source>
</evidence>
<dbReference type="InterPro" id="IPR013785">
    <property type="entry name" value="Aldolase_TIM"/>
</dbReference>
<accession>A0AAJ8JXD3</accession>
<gene>
    <name evidence="12" type="ORF">L203_105400</name>
</gene>
<keyword evidence="8 11" id="KW-0312">Gluconeogenesis</keyword>
<dbReference type="Proteomes" id="UP000094043">
    <property type="component" value="Chromosome 7"/>
</dbReference>
<comment type="pathway">
    <text evidence="2 11">Carbohydrate degradation; glycolysis; D-glyceraldehyde 3-phosphate from glycerone phosphate: step 1/1.</text>
</comment>
<dbReference type="GO" id="GO:0046166">
    <property type="term" value="P:glyceraldehyde-3-phosphate biosynthetic process"/>
    <property type="evidence" value="ECO:0007669"/>
    <property type="project" value="TreeGrafter"/>
</dbReference>
<keyword evidence="9 11" id="KW-0324">Glycolysis</keyword>
<name>A0AAJ8JXD3_9TREE</name>
<evidence type="ECO:0000256" key="4">
    <source>
        <dbReference type="ARBA" id="ARBA00007422"/>
    </source>
</evidence>
<dbReference type="Gene3D" id="3.20.20.70">
    <property type="entry name" value="Aldolase class I"/>
    <property type="match status" value="1"/>
</dbReference>
<dbReference type="NCBIfam" id="TIGR00419">
    <property type="entry name" value="tim"/>
    <property type="match status" value="1"/>
</dbReference>
<evidence type="ECO:0000256" key="1">
    <source>
        <dbReference type="ARBA" id="ARBA00000474"/>
    </source>
</evidence>
<dbReference type="PANTHER" id="PTHR21139:SF41">
    <property type="entry name" value="TRIOSEPHOSPHATE ISOMERASE"/>
    <property type="match status" value="1"/>
</dbReference>
<dbReference type="PANTHER" id="PTHR21139">
    <property type="entry name" value="TRIOSEPHOSPHATE ISOMERASE"/>
    <property type="match status" value="1"/>
</dbReference>
<dbReference type="EMBL" id="CP143790">
    <property type="protein sequence ID" value="WVN90164.1"/>
    <property type="molecule type" value="Genomic_DNA"/>
</dbReference>
<evidence type="ECO:0000256" key="3">
    <source>
        <dbReference type="ARBA" id="ARBA00004742"/>
    </source>
</evidence>
<evidence type="ECO:0000256" key="6">
    <source>
        <dbReference type="ARBA" id="ARBA00011940"/>
    </source>
</evidence>